<evidence type="ECO:0000313" key="3">
    <source>
        <dbReference type="Proteomes" id="UP001296873"/>
    </source>
</evidence>
<keyword evidence="3" id="KW-1185">Reference proteome</keyword>
<dbReference type="RefSeq" id="WP_200344687.1">
    <property type="nucleotide sequence ID" value="NZ_NRRL01000244.1"/>
</dbReference>
<dbReference type="Proteomes" id="UP001296873">
    <property type="component" value="Unassembled WGS sequence"/>
</dbReference>
<protein>
    <submittedName>
        <fullName evidence="2">IS110 family transposase</fullName>
    </submittedName>
</protein>
<dbReference type="Pfam" id="PF01548">
    <property type="entry name" value="DEDD_Tnp_IS110"/>
    <property type="match status" value="1"/>
</dbReference>
<dbReference type="PANTHER" id="PTHR33055:SF3">
    <property type="entry name" value="PUTATIVE TRANSPOSASE FOR IS117-RELATED"/>
    <property type="match status" value="1"/>
</dbReference>
<accession>A0ABS1DM44</accession>
<dbReference type="InterPro" id="IPR002525">
    <property type="entry name" value="Transp_IS110-like_N"/>
</dbReference>
<evidence type="ECO:0000313" key="2">
    <source>
        <dbReference type="EMBL" id="MBK1671605.1"/>
    </source>
</evidence>
<sequence>MDQYAGIDVSLETSSVCVVDSAGKVVREAKVASEPEALIVWFRGLDAPVTRIGLEAGPLSQWLYAGLREAGFTVELLETRQVADAFRSMPVKTDRKDARGIAQLLRLGWFKPVHCKSLGAQEARALLTARRQVQTKRHDIEMSIRGILRGFGLKVGRTTPKTFEHRVRELV</sequence>
<dbReference type="InterPro" id="IPR047650">
    <property type="entry name" value="Transpos_IS110"/>
</dbReference>
<dbReference type="EMBL" id="NRRL01000244">
    <property type="protein sequence ID" value="MBK1671605.1"/>
    <property type="molecule type" value="Genomic_DNA"/>
</dbReference>
<feature type="non-terminal residue" evidence="2">
    <location>
        <position position="171"/>
    </location>
</feature>
<dbReference type="PANTHER" id="PTHR33055">
    <property type="entry name" value="TRANSPOSASE FOR INSERTION SEQUENCE ELEMENT IS1111A"/>
    <property type="match status" value="1"/>
</dbReference>
<evidence type="ECO:0000259" key="1">
    <source>
        <dbReference type="Pfam" id="PF01548"/>
    </source>
</evidence>
<comment type="caution">
    <text evidence="2">The sequence shown here is derived from an EMBL/GenBank/DDBJ whole genome shotgun (WGS) entry which is preliminary data.</text>
</comment>
<feature type="domain" description="Transposase IS110-like N-terminal" evidence="1">
    <location>
        <begin position="5"/>
        <end position="150"/>
    </location>
</feature>
<reference evidence="2 3" key="1">
    <citation type="journal article" date="2020" name="Microorganisms">
        <title>Osmotic Adaptation and Compatible Solute Biosynthesis of Phototrophic Bacteria as Revealed from Genome Analyses.</title>
        <authorList>
            <person name="Imhoff J.F."/>
            <person name="Rahn T."/>
            <person name="Kunzel S."/>
            <person name="Keller A."/>
            <person name="Neulinger S.C."/>
        </authorList>
    </citation>
    <scope>NUCLEOTIDE SEQUENCE [LARGE SCALE GENOMIC DNA]</scope>
    <source>
        <strain evidence="2 3">DSM 9895</strain>
    </source>
</reference>
<name>A0ABS1DM44_9PROT</name>
<proteinExistence type="predicted"/>
<organism evidence="2 3">
    <name type="scientific">Rhodovibrio sodomensis</name>
    <dbReference type="NCBI Taxonomy" id="1088"/>
    <lineage>
        <taxon>Bacteria</taxon>
        <taxon>Pseudomonadati</taxon>
        <taxon>Pseudomonadota</taxon>
        <taxon>Alphaproteobacteria</taxon>
        <taxon>Rhodospirillales</taxon>
        <taxon>Rhodovibrionaceae</taxon>
        <taxon>Rhodovibrio</taxon>
    </lineage>
</organism>
<gene>
    <name evidence="2" type="ORF">CKO28_26795</name>
</gene>